<sequence length="382" mass="42405">MNKKVYINDIQAFLPNDAVGNKEIENVLGQVGSRPSRAKNLILRSNKIKQRYYAINPATGETTHTNTELTAEAIRKLSSPSFDINTTELLACGTTIADQILPNHALMVHGELGIPSCEVIATSGICLSGTMSLKYGYMSILSGQSNNAVVTGSENASAMMRANKFEAEIENVVDELERQPEIAFEKDFLRWMLSDGAGAALLTSQPNTDSISLEIEWMMQKSYANELDACMYAGAEKQADGSLKGWREYGSQEWLDQSIFSVKQDVKQLNDNIVEYTVTKPLKELVEQGKVNADEVTYFVPHYSSGYFRDRLYQGMLEAGCDIPQERWFTNLPSKGNTGSASIYIMLEELFHSGELKVGDTLLCYVPESGRFSTAFMQLKVV</sequence>
<keyword evidence="1" id="KW-0808">Transferase</keyword>
<dbReference type="Gene3D" id="3.40.47.10">
    <property type="match status" value="2"/>
</dbReference>
<keyword evidence="2" id="KW-0012">Acyltransferase</keyword>
<reference evidence="4" key="1">
    <citation type="submission" date="2019-09" db="EMBL/GenBank/DDBJ databases">
        <authorList>
            <person name="Hjerde E."/>
        </authorList>
    </citation>
    <scope>NUCLEOTIDE SEQUENCE</scope>
    <source>
        <strain evidence="4">06/09/160</strain>
    </source>
</reference>
<evidence type="ECO:0000313" key="4">
    <source>
        <dbReference type="EMBL" id="VVV04623.1"/>
    </source>
</evidence>
<dbReference type="CDD" id="cd00827">
    <property type="entry name" value="init_cond_enzymes"/>
    <property type="match status" value="1"/>
</dbReference>
<evidence type="ECO:0000256" key="1">
    <source>
        <dbReference type="ARBA" id="ARBA00022679"/>
    </source>
</evidence>
<name>A0A5Q4YZN9_9GAMM</name>
<dbReference type="NCBIfam" id="NF005293">
    <property type="entry name" value="PRK06816.1"/>
    <property type="match status" value="1"/>
</dbReference>
<dbReference type="PANTHER" id="PTHR34069">
    <property type="entry name" value="3-OXOACYL-[ACYL-CARRIER-PROTEIN] SYNTHASE 3"/>
    <property type="match status" value="1"/>
</dbReference>
<dbReference type="EMBL" id="LR721750">
    <property type="protein sequence ID" value="VVV04623.1"/>
    <property type="molecule type" value="Genomic_DNA"/>
</dbReference>
<dbReference type="GO" id="GO:0044550">
    <property type="term" value="P:secondary metabolite biosynthetic process"/>
    <property type="evidence" value="ECO:0007669"/>
    <property type="project" value="TreeGrafter"/>
</dbReference>
<organism evidence="4">
    <name type="scientific">Aliivibrio wodanis</name>
    <dbReference type="NCBI Taxonomy" id="80852"/>
    <lineage>
        <taxon>Bacteria</taxon>
        <taxon>Pseudomonadati</taxon>
        <taxon>Pseudomonadota</taxon>
        <taxon>Gammaproteobacteria</taxon>
        <taxon>Vibrionales</taxon>
        <taxon>Vibrionaceae</taxon>
        <taxon>Aliivibrio</taxon>
    </lineage>
</organism>
<dbReference type="InterPro" id="IPR016039">
    <property type="entry name" value="Thiolase-like"/>
</dbReference>
<dbReference type="AlphaFoldDB" id="A0A5Q4YZN9"/>
<accession>A0A5Q4YZN9</accession>
<dbReference type="GO" id="GO:0016746">
    <property type="term" value="F:acyltransferase activity"/>
    <property type="evidence" value="ECO:0007669"/>
    <property type="project" value="UniProtKB-KW"/>
</dbReference>
<proteinExistence type="predicted"/>
<dbReference type="InterPro" id="IPR013747">
    <property type="entry name" value="ACP_syn_III_C"/>
</dbReference>
<evidence type="ECO:0000256" key="2">
    <source>
        <dbReference type="ARBA" id="ARBA00023315"/>
    </source>
</evidence>
<gene>
    <name evidence="4" type="primary">fabH</name>
    <name evidence="4" type="ORF">AW0309160_02031</name>
</gene>
<dbReference type="SUPFAM" id="SSF53901">
    <property type="entry name" value="Thiolase-like"/>
    <property type="match status" value="1"/>
</dbReference>
<protein>
    <submittedName>
        <fullName evidence="4">3-oxoacyl-[acyl-carrier-protein] synthase 3</fullName>
    </submittedName>
</protein>
<dbReference type="Pfam" id="PF08541">
    <property type="entry name" value="ACP_syn_III_C"/>
    <property type="match status" value="1"/>
</dbReference>
<evidence type="ECO:0000259" key="3">
    <source>
        <dbReference type="Pfam" id="PF08541"/>
    </source>
</evidence>
<dbReference type="PANTHER" id="PTHR34069:SF3">
    <property type="entry name" value="ACYL-COA:ACYL-COA ALKYLTRANSFERASE"/>
    <property type="match status" value="1"/>
</dbReference>
<feature type="domain" description="Beta-ketoacyl-[acyl-carrier-protein] synthase III C-terminal" evidence="3">
    <location>
        <begin position="287"/>
        <end position="364"/>
    </location>
</feature>